<keyword evidence="3" id="KW-1185">Reference proteome</keyword>
<evidence type="ECO:0000313" key="3">
    <source>
        <dbReference type="Proteomes" id="UP001157046"/>
    </source>
</evidence>
<evidence type="ECO:0000313" key="2">
    <source>
        <dbReference type="EMBL" id="GMA84042.1"/>
    </source>
</evidence>
<feature type="domain" description="Glycosyl transferase family 25" evidence="1">
    <location>
        <begin position="2"/>
        <end position="177"/>
    </location>
</feature>
<reference evidence="3" key="1">
    <citation type="journal article" date="2019" name="Int. J. Syst. Evol. Microbiol.">
        <title>The Global Catalogue of Microorganisms (GCM) 10K type strain sequencing project: providing services to taxonomists for standard genome sequencing and annotation.</title>
        <authorList>
            <consortium name="The Broad Institute Genomics Platform"/>
            <consortium name="The Broad Institute Genome Sequencing Center for Infectious Disease"/>
            <person name="Wu L."/>
            <person name="Ma J."/>
        </authorList>
    </citation>
    <scope>NUCLEOTIDE SEQUENCE [LARGE SCALE GENOMIC DNA]</scope>
    <source>
        <strain evidence="3">NBRC 102030</strain>
    </source>
</reference>
<accession>A0ABQ6J7E0</accession>
<organism evidence="2 3">
    <name type="scientific">Shewanella glacialipiscicola</name>
    <dbReference type="NCBI Taxonomy" id="614069"/>
    <lineage>
        <taxon>Bacteria</taxon>
        <taxon>Pseudomonadati</taxon>
        <taxon>Pseudomonadota</taxon>
        <taxon>Gammaproteobacteria</taxon>
        <taxon>Alteromonadales</taxon>
        <taxon>Shewanellaceae</taxon>
        <taxon>Shewanella</taxon>
    </lineage>
</organism>
<dbReference type="EMBL" id="BSUY01000001">
    <property type="protein sequence ID" value="GMA84042.1"/>
    <property type="molecule type" value="Genomic_DNA"/>
</dbReference>
<dbReference type="Proteomes" id="UP001157046">
    <property type="component" value="Unassembled WGS sequence"/>
</dbReference>
<gene>
    <name evidence="2" type="ORF">GCM10025855_35750</name>
</gene>
<dbReference type="InterPro" id="IPR002654">
    <property type="entry name" value="Glyco_trans_25"/>
</dbReference>
<dbReference type="CDD" id="cd06532">
    <property type="entry name" value="Glyco_transf_25"/>
    <property type="match status" value="1"/>
</dbReference>
<dbReference type="Pfam" id="PF01755">
    <property type="entry name" value="Glyco_transf_25"/>
    <property type="match status" value="1"/>
</dbReference>
<proteinExistence type="predicted"/>
<dbReference type="RefSeq" id="WP_220774231.1">
    <property type="nucleotide sequence ID" value="NZ_BPFC01000098.1"/>
</dbReference>
<evidence type="ECO:0000259" key="1">
    <source>
        <dbReference type="Pfam" id="PF01755"/>
    </source>
</evidence>
<name>A0ABQ6J7E0_9GAMM</name>
<protein>
    <submittedName>
        <fullName evidence="2">Lex2B protein</fullName>
    </submittedName>
</protein>
<comment type="caution">
    <text evidence="2">The sequence shown here is derived from an EMBL/GenBank/DDBJ whole genome shotgun (WGS) entry which is preliminary data.</text>
</comment>
<sequence length="236" mass="27548">MKIFVISLERSTERQTQMITKFAKADVEFEFFNAVDASVEGFTLSDRVAPQITKKRKGYELLNSEVACYASHFLLWERCVEMNQPIVIIEDHAELTYDFKATLMIAFQHINEFGYIKLSAPLKPRKFIEDKKIDTFNSIGHYDKNTCFTTGYIISPEAAKRFVEASDRIVEPVDDFMEKPWLHHVKAYSLARFICYRANIKSTIGNARKVKTNTSFLEKIYIESFRLYETFLRIKS</sequence>